<dbReference type="SUPFAM" id="SSF52540">
    <property type="entry name" value="P-loop containing nucleoside triphosphate hydrolases"/>
    <property type="match status" value="1"/>
</dbReference>
<dbReference type="KEGG" id="hws:RNZ46_14390"/>
<dbReference type="AlphaFoldDB" id="A0AA97EL87"/>
<organism evidence="2 3">
    <name type="scientific">Hwangdonia lutea</name>
    <dbReference type="NCBI Taxonomy" id="3075823"/>
    <lineage>
        <taxon>Bacteria</taxon>
        <taxon>Pseudomonadati</taxon>
        <taxon>Bacteroidota</taxon>
        <taxon>Flavobacteriia</taxon>
        <taxon>Flavobacteriales</taxon>
        <taxon>Flavobacteriaceae</taxon>
        <taxon>Hwangdonia</taxon>
    </lineage>
</organism>
<dbReference type="Pfam" id="PF07693">
    <property type="entry name" value="KAP_NTPase"/>
    <property type="match status" value="1"/>
</dbReference>
<proteinExistence type="predicted"/>
<evidence type="ECO:0000313" key="3">
    <source>
        <dbReference type="Proteomes" id="UP001302486"/>
    </source>
</evidence>
<dbReference type="Gene3D" id="3.40.50.300">
    <property type="entry name" value="P-loop containing nucleotide triphosphate hydrolases"/>
    <property type="match status" value="2"/>
</dbReference>
<reference evidence="3" key="1">
    <citation type="submission" date="2024-06" db="EMBL/GenBank/DDBJ databases">
        <title>Hwangdonia haimaensis gen. nov., sp. nov., a member of the family Flavobacteriaceae isolated from the haima cold seep.</title>
        <authorList>
            <person name="Li J."/>
        </authorList>
    </citation>
    <scope>NUCLEOTIDE SEQUENCE [LARGE SCALE GENOMIC DNA]</scope>
    <source>
        <strain evidence="3">SCSIO 19198</strain>
    </source>
</reference>
<dbReference type="InterPro" id="IPR027417">
    <property type="entry name" value="P-loop_NTPase"/>
</dbReference>
<dbReference type="InterPro" id="IPR011646">
    <property type="entry name" value="KAP_P-loop"/>
</dbReference>
<gene>
    <name evidence="2" type="ORF">RNZ46_14390</name>
</gene>
<dbReference type="PANTHER" id="PTHR22674:SF6">
    <property type="entry name" value="NTPASE KAP FAMILY P-LOOP DOMAIN-CONTAINING PROTEIN 1"/>
    <property type="match status" value="1"/>
</dbReference>
<dbReference type="EMBL" id="CP136521">
    <property type="protein sequence ID" value="WOD43177.1"/>
    <property type="molecule type" value="Genomic_DNA"/>
</dbReference>
<sequence length="709" mass="81974">MEIPRLNTSFEPAKEDLLNFKPYAEKVQNIIRGLSNSTESIVIGIDGHWGSGKSTFSNMLFQGLESFTEKTNDRRIIKMRYNPWLYSGSEEMLFDFLNQMKKSFYQSESNFKKIGDAILKYSKYLKSVRISGKIGLGEMASLGVSVEPEEILKRLGEDLTNSGDGLIELKEQINKLLEKSDIKLVVFIDDLDRLDKDELFTILKLIKLTAGFHHVVFVVCMDFDMVANSIYHRFGTASEDGQKYLEKIVNIPISLPLIEEIDRKKFVVKLLDKTFDQYKYVDLLEKNMLQGSLHLCDFANPREAIRVINSFTYSLFAIGKEVNVHDLFWVEYLKVKCPALFKELKTIGSILNSSMFFESRVILNNPADLLKESETNRDRIMKEYEQYSTILEMIFPVDKSGTVGYLGSEKQEPVEKLNREKRISHADHYEKYFSFHIVRKVSILGMEKLVKNIQNENFTNAKATYDKLKENADNDVSVLRLLIETMRHPKDAGKTPVELFYFLNEYNETCDLDESENIGIYEVINELVAGLEESDTEHFKAIESLCETTNLATALSFASILASSFPIEIADELMKIVKNRIIAFKRKTYFELLDTNPYYLHQFWSKSNPDELERYLLKRLIDLKQIGHFLKLFVNFWNGKIRGLIGKRAYNLIIELVDSQKLVFKISEVASILKVPDDFSEFDDYSNNSDEQLARQFLYWAEKDPANKG</sequence>
<dbReference type="InterPro" id="IPR052754">
    <property type="entry name" value="NTPase_KAP_P-loop"/>
</dbReference>
<dbReference type="PANTHER" id="PTHR22674">
    <property type="entry name" value="NTPASE, KAP FAMILY P-LOOP DOMAIN-CONTAINING 1"/>
    <property type="match status" value="1"/>
</dbReference>
<name>A0AA97EL87_9FLAO</name>
<dbReference type="RefSeq" id="WP_316982865.1">
    <property type="nucleotide sequence ID" value="NZ_CP136521.1"/>
</dbReference>
<dbReference type="Proteomes" id="UP001302486">
    <property type="component" value="Chromosome"/>
</dbReference>
<evidence type="ECO:0000259" key="1">
    <source>
        <dbReference type="Pfam" id="PF07693"/>
    </source>
</evidence>
<accession>A0AA97EL87</accession>
<protein>
    <submittedName>
        <fullName evidence="2">P-loop NTPase fold protein</fullName>
    </submittedName>
</protein>
<evidence type="ECO:0000313" key="2">
    <source>
        <dbReference type="EMBL" id="WOD43177.1"/>
    </source>
</evidence>
<feature type="domain" description="KAP NTPase" evidence="1">
    <location>
        <begin position="20"/>
        <end position="313"/>
    </location>
</feature>
<keyword evidence="3" id="KW-1185">Reference proteome</keyword>